<evidence type="ECO:0000256" key="4">
    <source>
        <dbReference type="ARBA" id="ARBA00032089"/>
    </source>
</evidence>
<dbReference type="PANTHER" id="PTHR34138:SF1">
    <property type="entry name" value="CELL SHAPE-DETERMINING PROTEIN MREC"/>
    <property type="match status" value="1"/>
</dbReference>
<sequence>MFFRFFGNRRLFALLVSVILLIVIMGMTRGEREGVTWPEAAVKNSVAWVDSLLSTPVFGVSNWLEEWGEIGTLRAENEKLEKKMDRYLKLKARVDQLQQENKELKKAVRYTGENQLNFITARTVARSPDRWNNRVVIDRGSEDGIRKDMPVITHEGLIGRITATTGHMSDVQLLTDTGSAPGIAAHVQTKNGNVFGLIEGYDTEKKRLLMKKLPSGAKLKKGQMVVTSGMSDTFAGDLLIGTVDEVTRGEFGVDQKVYVKPAARFERLDYVMVVRDPTKLQLKKHQEELDSREGNGGE</sequence>
<proteinExistence type="inferred from homology"/>
<dbReference type="Proteomes" id="UP000215459">
    <property type="component" value="Unassembled WGS sequence"/>
</dbReference>
<evidence type="ECO:0000313" key="9">
    <source>
        <dbReference type="Proteomes" id="UP000215459"/>
    </source>
</evidence>
<comment type="caution">
    <text evidence="8">The sequence shown here is derived from an EMBL/GenBank/DDBJ whole genome shotgun (WGS) entry which is preliminary data.</text>
</comment>
<dbReference type="Gene3D" id="2.40.10.350">
    <property type="entry name" value="Rod shape-determining protein MreC, domain 2"/>
    <property type="match status" value="1"/>
</dbReference>
<keyword evidence="6" id="KW-0175">Coiled coil</keyword>
<dbReference type="AlphaFoldDB" id="A0A235B8R3"/>
<feature type="coiled-coil region" evidence="6">
    <location>
        <begin position="70"/>
        <end position="114"/>
    </location>
</feature>
<keyword evidence="3 5" id="KW-0133">Cell shape</keyword>
<keyword evidence="9" id="KW-1185">Reference proteome</keyword>
<accession>A0A235B8R3</accession>
<dbReference type="GO" id="GO:0005886">
    <property type="term" value="C:plasma membrane"/>
    <property type="evidence" value="ECO:0007669"/>
    <property type="project" value="TreeGrafter"/>
</dbReference>
<evidence type="ECO:0000256" key="5">
    <source>
        <dbReference type="PIRNR" id="PIRNR038471"/>
    </source>
</evidence>
<reference evidence="8 9" key="1">
    <citation type="submission" date="2017-07" db="EMBL/GenBank/DDBJ databases">
        <title>The genome sequence of Paludifilum halophilum highlights mechanisms for microbial adaptation to high salt environemnts.</title>
        <authorList>
            <person name="Belbahri L."/>
        </authorList>
    </citation>
    <scope>NUCLEOTIDE SEQUENCE [LARGE SCALE GENOMIC DNA]</scope>
    <source>
        <strain evidence="8 9">DSM 102817</strain>
    </source>
</reference>
<feature type="domain" description="Rod shape-determining protein MreC beta-barrel core" evidence="7">
    <location>
        <begin position="124"/>
        <end position="274"/>
    </location>
</feature>
<name>A0A235B8R3_9BACL</name>
<dbReference type="InterPro" id="IPR007221">
    <property type="entry name" value="MreC"/>
</dbReference>
<dbReference type="InterPro" id="IPR042175">
    <property type="entry name" value="Cell/Rod_MreC_2"/>
</dbReference>
<evidence type="ECO:0000256" key="3">
    <source>
        <dbReference type="ARBA" id="ARBA00022960"/>
    </source>
</evidence>
<comment type="similarity">
    <text evidence="1 5">Belongs to the MreC family.</text>
</comment>
<comment type="function">
    <text evidence="5">Involved in formation and maintenance of cell shape.</text>
</comment>
<protein>
    <recommendedName>
        <fullName evidence="2 5">Cell shape-determining protein MreC</fullName>
    </recommendedName>
    <alternativeName>
        <fullName evidence="4 5">Cell shape protein MreC</fullName>
    </alternativeName>
</protein>
<dbReference type="PANTHER" id="PTHR34138">
    <property type="entry name" value="CELL SHAPE-DETERMINING PROTEIN MREC"/>
    <property type="match status" value="1"/>
</dbReference>
<evidence type="ECO:0000256" key="1">
    <source>
        <dbReference type="ARBA" id="ARBA00009369"/>
    </source>
</evidence>
<evidence type="ECO:0000256" key="6">
    <source>
        <dbReference type="SAM" id="Coils"/>
    </source>
</evidence>
<evidence type="ECO:0000259" key="7">
    <source>
        <dbReference type="Pfam" id="PF04085"/>
    </source>
</evidence>
<dbReference type="GO" id="GO:0008360">
    <property type="term" value="P:regulation of cell shape"/>
    <property type="evidence" value="ECO:0007669"/>
    <property type="project" value="UniProtKB-KW"/>
</dbReference>
<dbReference type="InterPro" id="IPR042177">
    <property type="entry name" value="Cell/Rod_1"/>
</dbReference>
<organism evidence="8 9">
    <name type="scientific">Paludifilum halophilum</name>
    <dbReference type="NCBI Taxonomy" id="1642702"/>
    <lineage>
        <taxon>Bacteria</taxon>
        <taxon>Bacillati</taxon>
        <taxon>Bacillota</taxon>
        <taxon>Bacilli</taxon>
        <taxon>Bacillales</taxon>
        <taxon>Thermoactinomycetaceae</taxon>
        <taxon>Paludifilum</taxon>
    </lineage>
</organism>
<dbReference type="PIRSF" id="PIRSF038471">
    <property type="entry name" value="MreC"/>
    <property type="match status" value="1"/>
</dbReference>
<dbReference type="Pfam" id="PF04085">
    <property type="entry name" value="MreC"/>
    <property type="match status" value="1"/>
</dbReference>
<dbReference type="OrthoDB" id="9792313at2"/>
<dbReference type="Gene3D" id="2.40.10.340">
    <property type="entry name" value="Rod shape-determining protein MreC, domain 1"/>
    <property type="match status" value="1"/>
</dbReference>
<evidence type="ECO:0000313" key="8">
    <source>
        <dbReference type="EMBL" id="OYD08257.1"/>
    </source>
</evidence>
<dbReference type="RefSeq" id="WP_094263562.1">
    <property type="nucleotide sequence ID" value="NZ_NOWF01000003.1"/>
</dbReference>
<evidence type="ECO:0000256" key="2">
    <source>
        <dbReference type="ARBA" id="ARBA00013855"/>
    </source>
</evidence>
<gene>
    <name evidence="8" type="primary">mreC</name>
    <name evidence="8" type="ORF">CHM34_05230</name>
</gene>
<dbReference type="NCBIfam" id="TIGR00219">
    <property type="entry name" value="mreC"/>
    <property type="match status" value="1"/>
</dbReference>
<dbReference type="InterPro" id="IPR055342">
    <property type="entry name" value="MreC_beta-barrel_core"/>
</dbReference>
<dbReference type="EMBL" id="NOWF01000003">
    <property type="protein sequence ID" value="OYD08257.1"/>
    <property type="molecule type" value="Genomic_DNA"/>
</dbReference>